<evidence type="ECO:0000256" key="1">
    <source>
        <dbReference type="SAM" id="Coils"/>
    </source>
</evidence>
<evidence type="ECO:0000313" key="2">
    <source>
        <dbReference type="EMBL" id="KAK0617112.1"/>
    </source>
</evidence>
<dbReference type="AlphaFoldDB" id="A0AA39WKM8"/>
<dbReference type="Proteomes" id="UP001175000">
    <property type="component" value="Unassembled WGS sequence"/>
</dbReference>
<accession>A0AA39WKM8</accession>
<gene>
    <name evidence="2" type="ORF">B0T14DRAFT_568654</name>
</gene>
<keyword evidence="3" id="KW-1185">Reference proteome</keyword>
<sequence length="222" mass="25389">MGDGKGDKGEWWERWAEEMMRELGGSVGDGERVREAEERFGEQLSEQLGELKKNFLSLEQAMGGSKRKQEAGLRLVAAEVDKMLDKQFEELKKRTGSLERQAGAWERKQKVALESVVAVAAEAEKRLNRLEGEHGELRERVLDFERQMEDSKRKGFQPLRDFVAFVDVEELVCCSLACLCLIFAAVVWTLLTETAEAQKKDQEERIGKRITKRIGRKSRQAQ</sequence>
<protein>
    <submittedName>
        <fullName evidence="2">Uncharacterized protein</fullName>
    </submittedName>
</protein>
<comment type="caution">
    <text evidence="2">The sequence shown here is derived from an EMBL/GenBank/DDBJ whole genome shotgun (WGS) entry which is preliminary data.</text>
</comment>
<reference evidence="2" key="1">
    <citation type="submission" date="2023-06" db="EMBL/GenBank/DDBJ databases">
        <title>Genome-scale phylogeny and comparative genomics of the fungal order Sordariales.</title>
        <authorList>
            <consortium name="Lawrence Berkeley National Laboratory"/>
            <person name="Hensen N."/>
            <person name="Bonometti L."/>
            <person name="Westerberg I."/>
            <person name="Brannstrom I.O."/>
            <person name="Guillou S."/>
            <person name="Cros-Aarteil S."/>
            <person name="Calhoun S."/>
            <person name="Haridas S."/>
            <person name="Kuo A."/>
            <person name="Mondo S."/>
            <person name="Pangilinan J."/>
            <person name="Riley R."/>
            <person name="Labutti K."/>
            <person name="Andreopoulos B."/>
            <person name="Lipzen A."/>
            <person name="Chen C."/>
            <person name="Yanf M."/>
            <person name="Daum C."/>
            <person name="Ng V."/>
            <person name="Clum A."/>
            <person name="Steindorff A."/>
            <person name="Ohm R."/>
            <person name="Martin F."/>
            <person name="Silar P."/>
            <person name="Natvig D."/>
            <person name="Lalanne C."/>
            <person name="Gautier V."/>
            <person name="Ament-Velasquez S.L."/>
            <person name="Kruys A."/>
            <person name="Hutchinson M.I."/>
            <person name="Powell A.J."/>
            <person name="Barry K."/>
            <person name="Miller A.N."/>
            <person name="Grigoriev I.V."/>
            <person name="Debuchy R."/>
            <person name="Gladieux P."/>
            <person name="Thoren M.H."/>
            <person name="Johannesson H."/>
        </authorList>
    </citation>
    <scope>NUCLEOTIDE SEQUENCE</scope>
    <source>
        <strain evidence="2">CBS 606.72</strain>
    </source>
</reference>
<organism evidence="2 3">
    <name type="scientific">Immersiella caudata</name>
    <dbReference type="NCBI Taxonomy" id="314043"/>
    <lineage>
        <taxon>Eukaryota</taxon>
        <taxon>Fungi</taxon>
        <taxon>Dikarya</taxon>
        <taxon>Ascomycota</taxon>
        <taxon>Pezizomycotina</taxon>
        <taxon>Sordariomycetes</taxon>
        <taxon>Sordariomycetidae</taxon>
        <taxon>Sordariales</taxon>
        <taxon>Lasiosphaeriaceae</taxon>
        <taxon>Immersiella</taxon>
    </lineage>
</organism>
<name>A0AA39WKM8_9PEZI</name>
<dbReference type="EMBL" id="JAULSU010000005">
    <property type="protein sequence ID" value="KAK0617112.1"/>
    <property type="molecule type" value="Genomic_DNA"/>
</dbReference>
<keyword evidence="1" id="KW-0175">Coiled coil</keyword>
<evidence type="ECO:0000313" key="3">
    <source>
        <dbReference type="Proteomes" id="UP001175000"/>
    </source>
</evidence>
<feature type="coiled-coil region" evidence="1">
    <location>
        <begin position="113"/>
        <end position="154"/>
    </location>
</feature>
<proteinExistence type="predicted"/>